<evidence type="ECO:0000313" key="2">
    <source>
        <dbReference type="EMBL" id="RUP47986.1"/>
    </source>
</evidence>
<dbReference type="Proteomes" id="UP000268093">
    <property type="component" value="Unassembled WGS sequence"/>
</dbReference>
<evidence type="ECO:0000256" key="1">
    <source>
        <dbReference type="ARBA" id="ARBA00009649"/>
    </source>
</evidence>
<evidence type="ECO:0000313" key="3">
    <source>
        <dbReference type="Proteomes" id="UP000268093"/>
    </source>
</evidence>
<dbReference type="PRINTS" id="PR00700">
    <property type="entry name" value="PRTYPHPHTASE"/>
</dbReference>
<protein>
    <submittedName>
        <fullName evidence="2">Protein-tyrosine phosphatase-like protein</fullName>
    </submittedName>
</protein>
<comment type="caution">
    <text evidence="2">The sequence shown here is derived from an EMBL/GenBank/DDBJ whole genome shotgun (WGS) entry which is preliminary data.</text>
</comment>
<dbReference type="SMART" id="SM00404">
    <property type="entry name" value="PTPc_motif"/>
    <property type="match status" value="1"/>
</dbReference>
<dbReference type="InterPro" id="IPR029021">
    <property type="entry name" value="Prot-tyrosine_phosphatase-like"/>
</dbReference>
<comment type="similarity">
    <text evidence="1">Belongs to the protein-tyrosine phosphatase family. Non-receptor class subfamily.</text>
</comment>
<dbReference type="OrthoDB" id="10253954at2759"/>
<reference evidence="2 3" key="1">
    <citation type="journal article" date="2018" name="New Phytol.">
        <title>Phylogenomics of Endogonaceae and evolution of mycorrhizas within Mucoromycota.</title>
        <authorList>
            <person name="Chang Y."/>
            <person name="Desiro A."/>
            <person name="Na H."/>
            <person name="Sandor L."/>
            <person name="Lipzen A."/>
            <person name="Clum A."/>
            <person name="Barry K."/>
            <person name="Grigoriev I.V."/>
            <person name="Martin F.M."/>
            <person name="Stajich J.E."/>
            <person name="Smith M.E."/>
            <person name="Bonito G."/>
            <person name="Spatafora J.W."/>
        </authorList>
    </citation>
    <scope>NUCLEOTIDE SEQUENCE [LARGE SCALE GENOMIC DNA]</scope>
    <source>
        <strain evidence="2 3">GMNB39</strain>
    </source>
</reference>
<proteinExistence type="inferred from homology"/>
<dbReference type="InterPro" id="IPR000242">
    <property type="entry name" value="PTP_cat"/>
</dbReference>
<dbReference type="AlphaFoldDB" id="A0A433DAY6"/>
<dbReference type="PROSITE" id="PS50056">
    <property type="entry name" value="TYR_PHOSPHATASE_2"/>
    <property type="match status" value="1"/>
</dbReference>
<dbReference type="InterPro" id="IPR000387">
    <property type="entry name" value="Tyr_Pase_dom"/>
</dbReference>
<gene>
    <name evidence="2" type="ORF">BC936DRAFT_145103</name>
</gene>
<name>A0A433DAY6_9FUNG</name>
<dbReference type="Gene3D" id="3.90.190.10">
    <property type="entry name" value="Protein tyrosine phosphatase superfamily"/>
    <property type="match status" value="1"/>
</dbReference>
<dbReference type="PROSITE" id="PS00383">
    <property type="entry name" value="TYR_PHOSPHATASE_1"/>
    <property type="match status" value="1"/>
</dbReference>
<dbReference type="SMART" id="SM00194">
    <property type="entry name" value="PTPc"/>
    <property type="match status" value="1"/>
</dbReference>
<keyword evidence="3" id="KW-1185">Reference proteome</keyword>
<sequence length="345" mass="39025">MSLPVPRFLAAIYAKPHPDLQVQLLDKFRSLSQLESQRLRRAKDPKDFYSLSVALDPLVQNRNRYFDVIPFDRNRVQLRATAPTSTYTNASHIDTSYIDGMPQRKYIASQGPLGTPHAIVSTVGDFWLMAWEQMSRVIVCLSKVEEGGKIKCARYWPEGEGEEVREWETSGGGVRMRVKLVGMPTKNTDAECEVRKLWVEPVDTALGAGRQVTQLAFFGWPDHGVPENAEHVLNLISLTRKVEAEYAREAGVAFGPTIVHCSAGCGRTGTFCAIDLVWNFLEERQAQASGEETVMDDDDEEQDLYNEDQDLIFEVVDGLRKQRMVMVQAPPQYVFCYQALWVLKC</sequence>
<dbReference type="GO" id="GO:0004725">
    <property type="term" value="F:protein tyrosine phosphatase activity"/>
    <property type="evidence" value="ECO:0007669"/>
    <property type="project" value="InterPro"/>
</dbReference>
<organism evidence="2 3">
    <name type="scientific">Jimgerdemannia flammicorona</name>
    <dbReference type="NCBI Taxonomy" id="994334"/>
    <lineage>
        <taxon>Eukaryota</taxon>
        <taxon>Fungi</taxon>
        <taxon>Fungi incertae sedis</taxon>
        <taxon>Mucoromycota</taxon>
        <taxon>Mucoromycotina</taxon>
        <taxon>Endogonomycetes</taxon>
        <taxon>Endogonales</taxon>
        <taxon>Endogonaceae</taxon>
        <taxon>Jimgerdemannia</taxon>
    </lineage>
</organism>
<dbReference type="PROSITE" id="PS50055">
    <property type="entry name" value="TYR_PHOSPHATASE_PTP"/>
    <property type="match status" value="1"/>
</dbReference>
<dbReference type="PANTHER" id="PTHR19134:SF449">
    <property type="entry name" value="TYROSINE-PROTEIN PHOSPHATASE 1"/>
    <property type="match status" value="1"/>
</dbReference>
<dbReference type="EMBL" id="RBNI01003856">
    <property type="protein sequence ID" value="RUP47986.1"/>
    <property type="molecule type" value="Genomic_DNA"/>
</dbReference>
<accession>A0A433DAY6</accession>
<dbReference type="InterPro" id="IPR050348">
    <property type="entry name" value="Protein-Tyr_Phosphatase"/>
</dbReference>
<dbReference type="InterPro" id="IPR003595">
    <property type="entry name" value="Tyr_Pase_cat"/>
</dbReference>
<dbReference type="InterPro" id="IPR016130">
    <property type="entry name" value="Tyr_Pase_AS"/>
</dbReference>
<dbReference type="Pfam" id="PF00102">
    <property type="entry name" value="Y_phosphatase"/>
    <property type="match status" value="1"/>
</dbReference>
<dbReference type="SUPFAM" id="SSF52799">
    <property type="entry name" value="(Phosphotyrosine protein) phosphatases II"/>
    <property type="match status" value="1"/>
</dbReference>
<dbReference type="CDD" id="cd18533">
    <property type="entry name" value="PTP_fungal"/>
    <property type="match status" value="1"/>
</dbReference>
<dbReference type="PANTHER" id="PTHR19134">
    <property type="entry name" value="RECEPTOR-TYPE TYROSINE-PROTEIN PHOSPHATASE"/>
    <property type="match status" value="1"/>
</dbReference>